<dbReference type="Gene3D" id="3.10.20.370">
    <property type="match status" value="1"/>
</dbReference>
<dbReference type="GO" id="GO:0016787">
    <property type="term" value="F:hydrolase activity"/>
    <property type="evidence" value="ECO:0007669"/>
    <property type="project" value="UniProtKB-KW"/>
</dbReference>
<dbReference type="InterPro" id="IPR043128">
    <property type="entry name" value="Rev_trsase/Diguanyl_cyclase"/>
</dbReference>
<dbReference type="InterPro" id="IPR041588">
    <property type="entry name" value="Integrase_H2C2"/>
</dbReference>
<evidence type="ECO:0000313" key="9">
    <source>
        <dbReference type="EMBL" id="GMF62348.1"/>
    </source>
</evidence>
<evidence type="ECO:0000259" key="7">
    <source>
        <dbReference type="Pfam" id="PF17917"/>
    </source>
</evidence>
<dbReference type="InterPro" id="IPR041373">
    <property type="entry name" value="RT_RNaseH"/>
</dbReference>
<evidence type="ECO:0000256" key="4">
    <source>
        <dbReference type="ARBA" id="ARBA00022759"/>
    </source>
</evidence>
<name>A0A9W6YBB1_9STRA</name>
<dbReference type="Gene3D" id="3.30.70.270">
    <property type="match status" value="1"/>
</dbReference>
<dbReference type="CDD" id="cd09274">
    <property type="entry name" value="RNase_HI_RT_Ty3"/>
    <property type="match status" value="1"/>
</dbReference>
<dbReference type="Pfam" id="PF17917">
    <property type="entry name" value="RT_RNaseH"/>
    <property type="match status" value="1"/>
</dbReference>
<dbReference type="InterPro" id="IPR043502">
    <property type="entry name" value="DNA/RNA_pol_sf"/>
</dbReference>
<dbReference type="PANTHER" id="PTHR37984">
    <property type="entry name" value="PROTEIN CBG26694"/>
    <property type="match status" value="1"/>
</dbReference>
<keyword evidence="5" id="KW-0378">Hydrolase</keyword>
<dbReference type="PANTHER" id="PTHR37984:SF5">
    <property type="entry name" value="PROTEIN NYNRIN-LIKE"/>
    <property type="match status" value="1"/>
</dbReference>
<evidence type="ECO:0000256" key="1">
    <source>
        <dbReference type="ARBA" id="ARBA00022679"/>
    </source>
</evidence>
<evidence type="ECO:0000256" key="6">
    <source>
        <dbReference type="ARBA" id="ARBA00022918"/>
    </source>
</evidence>
<accession>A0A9W6YBB1</accession>
<evidence type="ECO:0000256" key="5">
    <source>
        <dbReference type="ARBA" id="ARBA00022801"/>
    </source>
</evidence>
<evidence type="ECO:0000313" key="10">
    <source>
        <dbReference type="Proteomes" id="UP001165121"/>
    </source>
</evidence>
<dbReference type="FunFam" id="3.10.20.370:FF:000001">
    <property type="entry name" value="Retrovirus-related Pol polyprotein from transposon 17.6-like protein"/>
    <property type="match status" value="1"/>
</dbReference>
<keyword evidence="6" id="KW-0695">RNA-directed DNA polymerase</keyword>
<dbReference type="AlphaFoldDB" id="A0A9W6YBB1"/>
<keyword evidence="4" id="KW-0255">Endonuclease</keyword>
<gene>
    <name evidence="9" type="ORF">Pfra01_002720100</name>
</gene>
<dbReference type="GO" id="GO:0003964">
    <property type="term" value="F:RNA-directed DNA polymerase activity"/>
    <property type="evidence" value="ECO:0007669"/>
    <property type="project" value="UniProtKB-KW"/>
</dbReference>
<evidence type="ECO:0000259" key="8">
    <source>
        <dbReference type="Pfam" id="PF17921"/>
    </source>
</evidence>
<sequence>MRIYFDDIYVFTQDTDVRTHIEALDRVLQRCQEQQLYVKQMESFLGTTVYVSRFCADFAQFAGPLHESAKGLRPKETLHLSEHQLECFHELKRHLSTPPVLQLPDFKKPFGIRMDASNFAIGGVLFQNEGGLEHPIAFTGRKMKPAELNYPVREQELLAVMHALRVWRVYLLDRPFTVETDHKSIETILTQKTTNRRVARWFNELAEFQPQFKWIPGDSNQVSDAVSRNPRFEHKAAQVSLSELIEAARNREIVASVQTTGATVTHSAKQLYSTDRRVQELLQSIASGKEVPRYSVKNGLLYYQTRDDENARLVIPDNEDLKNRVICENHDVVTAGHPGYFKTYLGVQKKYYWPKMSKRQMD</sequence>
<reference evidence="9" key="1">
    <citation type="submission" date="2023-04" db="EMBL/GenBank/DDBJ databases">
        <title>Phytophthora fragariaefolia NBRC 109709.</title>
        <authorList>
            <person name="Ichikawa N."/>
            <person name="Sato H."/>
            <person name="Tonouchi N."/>
        </authorList>
    </citation>
    <scope>NUCLEOTIDE SEQUENCE</scope>
    <source>
        <strain evidence="9">NBRC 109709</strain>
    </source>
</reference>
<protein>
    <submittedName>
        <fullName evidence="9">Unnamed protein product</fullName>
    </submittedName>
</protein>
<dbReference type="Gene3D" id="1.10.340.70">
    <property type="match status" value="1"/>
</dbReference>
<dbReference type="GO" id="GO:0004519">
    <property type="term" value="F:endonuclease activity"/>
    <property type="evidence" value="ECO:0007669"/>
    <property type="project" value="UniProtKB-KW"/>
</dbReference>
<evidence type="ECO:0000256" key="2">
    <source>
        <dbReference type="ARBA" id="ARBA00022695"/>
    </source>
</evidence>
<dbReference type="EMBL" id="BSXT01006321">
    <property type="protein sequence ID" value="GMF62348.1"/>
    <property type="molecule type" value="Genomic_DNA"/>
</dbReference>
<dbReference type="Pfam" id="PF17921">
    <property type="entry name" value="Integrase_H2C2"/>
    <property type="match status" value="1"/>
</dbReference>
<dbReference type="SUPFAM" id="SSF56672">
    <property type="entry name" value="DNA/RNA polymerases"/>
    <property type="match status" value="1"/>
</dbReference>
<feature type="domain" description="Reverse transcriptase RNase H-like" evidence="7">
    <location>
        <begin position="105"/>
        <end position="208"/>
    </location>
</feature>
<dbReference type="InterPro" id="IPR050951">
    <property type="entry name" value="Retrovirus_Pol_polyprotein"/>
</dbReference>
<keyword evidence="2" id="KW-0548">Nucleotidyltransferase</keyword>
<organism evidence="9 10">
    <name type="scientific">Phytophthora fragariaefolia</name>
    <dbReference type="NCBI Taxonomy" id="1490495"/>
    <lineage>
        <taxon>Eukaryota</taxon>
        <taxon>Sar</taxon>
        <taxon>Stramenopiles</taxon>
        <taxon>Oomycota</taxon>
        <taxon>Peronosporomycetes</taxon>
        <taxon>Peronosporales</taxon>
        <taxon>Peronosporaceae</taxon>
        <taxon>Phytophthora</taxon>
    </lineage>
</organism>
<dbReference type="OrthoDB" id="161002at2759"/>
<feature type="domain" description="Integrase zinc-binding" evidence="8">
    <location>
        <begin position="318"/>
        <end position="358"/>
    </location>
</feature>
<proteinExistence type="predicted"/>
<comment type="caution">
    <text evidence="9">The sequence shown here is derived from an EMBL/GenBank/DDBJ whole genome shotgun (WGS) entry which is preliminary data.</text>
</comment>
<keyword evidence="1" id="KW-0808">Transferase</keyword>
<dbReference type="Proteomes" id="UP001165121">
    <property type="component" value="Unassembled WGS sequence"/>
</dbReference>
<dbReference type="FunFam" id="1.10.340.70:FF:000001">
    <property type="entry name" value="Retrovirus-related Pol polyprotein from transposon gypsy-like Protein"/>
    <property type="match status" value="1"/>
</dbReference>
<keyword evidence="3" id="KW-0540">Nuclease</keyword>
<evidence type="ECO:0000256" key="3">
    <source>
        <dbReference type="ARBA" id="ARBA00022722"/>
    </source>
</evidence>
<keyword evidence="10" id="KW-1185">Reference proteome</keyword>